<evidence type="ECO:0000256" key="7">
    <source>
        <dbReference type="ARBA" id="ARBA00023264"/>
    </source>
</evidence>
<dbReference type="NCBIfam" id="TIGR00182">
    <property type="entry name" value="plsX"/>
    <property type="match status" value="1"/>
</dbReference>
<organism evidence="11 12">
    <name type="scientific">Cardiobacterium valvarum</name>
    <dbReference type="NCBI Taxonomy" id="194702"/>
    <lineage>
        <taxon>Bacteria</taxon>
        <taxon>Pseudomonadati</taxon>
        <taxon>Pseudomonadota</taxon>
        <taxon>Gammaproteobacteria</taxon>
        <taxon>Cardiobacteriales</taxon>
        <taxon>Cardiobacteriaceae</taxon>
        <taxon>Cardiobacterium</taxon>
    </lineage>
</organism>
<dbReference type="Proteomes" id="UP000254572">
    <property type="component" value="Unassembled WGS sequence"/>
</dbReference>
<dbReference type="AlphaFoldDB" id="A0A381DXM7"/>
<keyword evidence="11" id="KW-0012">Acyltransferase</keyword>
<comment type="pathway">
    <text evidence="10">Lipid metabolism; phospholipid metabolism.</text>
</comment>
<comment type="similarity">
    <text evidence="10">Belongs to the PlsX family.</text>
</comment>
<accession>A0A381DXM7</accession>
<keyword evidence="4 10" id="KW-0808">Transferase</keyword>
<comment type="subunit">
    <text evidence="9 10">Homodimer. Probably interacts with PlsY.</text>
</comment>
<evidence type="ECO:0000256" key="10">
    <source>
        <dbReference type="HAMAP-Rule" id="MF_00019"/>
    </source>
</evidence>
<dbReference type="SUPFAM" id="SSF53659">
    <property type="entry name" value="Isocitrate/Isopropylmalate dehydrogenase-like"/>
    <property type="match status" value="1"/>
</dbReference>
<dbReference type="PANTHER" id="PTHR30100">
    <property type="entry name" value="FATTY ACID/PHOSPHOLIPID SYNTHESIS PROTEIN PLSX"/>
    <property type="match status" value="1"/>
</dbReference>
<protein>
    <recommendedName>
        <fullName evidence="8 10">Phosphate acyltransferase</fullName>
        <ecNumber evidence="8 10">2.3.1.274</ecNumber>
    </recommendedName>
    <alternativeName>
        <fullName evidence="10">Acyl-ACP phosphotransacylase</fullName>
    </alternativeName>
    <alternativeName>
        <fullName evidence="10">Acyl-[acyl-carrier-protein]--phosphate acyltransferase</fullName>
    </alternativeName>
    <alternativeName>
        <fullName evidence="10">Phosphate-acyl-ACP acyltransferase</fullName>
    </alternativeName>
</protein>
<evidence type="ECO:0000256" key="3">
    <source>
        <dbReference type="ARBA" id="ARBA00022516"/>
    </source>
</evidence>
<comment type="subcellular location">
    <subcellularLocation>
        <location evidence="10">Cytoplasm</location>
    </subcellularLocation>
    <text evidence="10">Associated with the membrane possibly through PlsY.</text>
</comment>
<dbReference type="InterPro" id="IPR012281">
    <property type="entry name" value="Phospholipid_synth_PlsX-like"/>
</dbReference>
<dbReference type="GO" id="GO:0006633">
    <property type="term" value="P:fatty acid biosynthetic process"/>
    <property type="evidence" value="ECO:0007669"/>
    <property type="project" value="UniProtKB-UniRule"/>
</dbReference>
<comment type="catalytic activity">
    <reaction evidence="1 10">
        <text>a fatty acyl-[ACP] + phosphate = an acyl phosphate + holo-[ACP]</text>
        <dbReference type="Rhea" id="RHEA:42292"/>
        <dbReference type="Rhea" id="RHEA-COMP:9685"/>
        <dbReference type="Rhea" id="RHEA-COMP:14125"/>
        <dbReference type="ChEBI" id="CHEBI:43474"/>
        <dbReference type="ChEBI" id="CHEBI:59918"/>
        <dbReference type="ChEBI" id="CHEBI:64479"/>
        <dbReference type="ChEBI" id="CHEBI:138651"/>
        <dbReference type="EC" id="2.3.1.274"/>
    </reaction>
</comment>
<evidence type="ECO:0000313" key="12">
    <source>
        <dbReference type="Proteomes" id="UP000254572"/>
    </source>
</evidence>
<evidence type="ECO:0000256" key="1">
    <source>
        <dbReference type="ARBA" id="ARBA00001232"/>
    </source>
</evidence>
<comment type="function">
    <text evidence="10">Catalyzes the reversible formation of acyl-phosphate (acyl-PO(4)) from acyl-[acyl-carrier-protein] (acyl-ACP). This enzyme utilizes acyl-ACP as fatty acyl donor, but not acyl-CoA.</text>
</comment>
<evidence type="ECO:0000256" key="2">
    <source>
        <dbReference type="ARBA" id="ARBA00022490"/>
    </source>
</evidence>
<evidence type="ECO:0000256" key="4">
    <source>
        <dbReference type="ARBA" id="ARBA00022679"/>
    </source>
</evidence>
<dbReference type="PANTHER" id="PTHR30100:SF1">
    <property type="entry name" value="PHOSPHATE ACYLTRANSFERASE"/>
    <property type="match status" value="1"/>
</dbReference>
<evidence type="ECO:0000256" key="5">
    <source>
        <dbReference type="ARBA" id="ARBA00023098"/>
    </source>
</evidence>
<keyword evidence="12" id="KW-1185">Reference proteome</keyword>
<dbReference type="GO" id="GO:0008654">
    <property type="term" value="P:phospholipid biosynthetic process"/>
    <property type="evidence" value="ECO:0007669"/>
    <property type="project" value="UniProtKB-KW"/>
</dbReference>
<dbReference type="GO" id="GO:0005737">
    <property type="term" value="C:cytoplasm"/>
    <property type="evidence" value="ECO:0007669"/>
    <property type="project" value="UniProtKB-SubCell"/>
</dbReference>
<reference evidence="11 12" key="1">
    <citation type="submission" date="2018-06" db="EMBL/GenBank/DDBJ databases">
        <authorList>
            <consortium name="Pathogen Informatics"/>
            <person name="Doyle S."/>
        </authorList>
    </citation>
    <scope>NUCLEOTIDE SEQUENCE [LARGE SCALE GENOMIC DNA]</scope>
    <source>
        <strain evidence="11 12">NCTC13294</strain>
    </source>
</reference>
<evidence type="ECO:0000256" key="8">
    <source>
        <dbReference type="ARBA" id="ARBA00024069"/>
    </source>
</evidence>
<proteinExistence type="inferred from homology"/>
<sequence>MSTHKPPVIAIDAMGGDIGLDVTLTAIALIQKRHNDVHMLIVGDEIAIRAHKAFPAIDDGRICIRHTTQVVAMDEAPASVLRHKTDSSMWKSIEAVRDGDAQACVSAGNTGALMASSRYILKMLPGISRPAICAVVPSRGGHVHWLDLGANVDAKPDQLVQFAVMGSELVKAVDEKAQPIVGLLNIGEEAIKGNDIVKETSKLLEQTGLNYCGFVEGNDIFLKEHLDIVVCDGFVGNVALKSVEGIAKYIQTTLEQEFRHSIFSKIAALFSLPVLRRTKRRIDPRTYNGATLLGLQGIVIKSHGNADAFAFANAINVARLEITNGIIGHIRKQLEQPQPRIPAEDTPA</sequence>
<evidence type="ECO:0000256" key="9">
    <source>
        <dbReference type="ARBA" id="ARBA00046608"/>
    </source>
</evidence>
<dbReference type="UniPathway" id="UPA00085"/>
<dbReference type="OrthoDB" id="9806408at2"/>
<gene>
    <name evidence="10 11" type="primary">plsX</name>
    <name evidence="11" type="ORF">NCTC13294_00136</name>
</gene>
<dbReference type="Gene3D" id="3.40.718.10">
    <property type="entry name" value="Isopropylmalate Dehydrogenase"/>
    <property type="match status" value="1"/>
</dbReference>
<keyword evidence="6 10" id="KW-0594">Phospholipid biosynthesis</keyword>
<keyword evidence="3 10" id="KW-0444">Lipid biosynthesis</keyword>
<dbReference type="GO" id="GO:0043811">
    <property type="term" value="F:phosphate:acyl-[acyl carrier protein] acyltransferase activity"/>
    <property type="evidence" value="ECO:0007669"/>
    <property type="project" value="UniProtKB-UniRule"/>
</dbReference>
<keyword evidence="7 10" id="KW-1208">Phospholipid metabolism</keyword>
<dbReference type="InterPro" id="IPR003664">
    <property type="entry name" value="FA_synthesis"/>
</dbReference>
<dbReference type="EC" id="2.3.1.274" evidence="8 10"/>
<keyword evidence="2 10" id="KW-0963">Cytoplasm</keyword>
<dbReference type="PIRSF" id="PIRSF002465">
    <property type="entry name" value="Phsphlp_syn_PlsX"/>
    <property type="match status" value="1"/>
</dbReference>
<dbReference type="Pfam" id="PF02504">
    <property type="entry name" value="FA_synthesis"/>
    <property type="match status" value="1"/>
</dbReference>
<name>A0A381DXM7_9GAMM</name>
<dbReference type="HAMAP" id="MF_00019">
    <property type="entry name" value="PlsX"/>
    <property type="match status" value="1"/>
</dbReference>
<dbReference type="EMBL" id="UFUW01000001">
    <property type="protein sequence ID" value="SUX17817.1"/>
    <property type="molecule type" value="Genomic_DNA"/>
</dbReference>
<evidence type="ECO:0000256" key="6">
    <source>
        <dbReference type="ARBA" id="ARBA00023209"/>
    </source>
</evidence>
<evidence type="ECO:0000313" key="11">
    <source>
        <dbReference type="EMBL" id="SUX17817.1"/>
    </source>
</evidence>
<keyword evidence="5 10" id="KW-0443">Lipid metabolism</keyword>
<dbReference type="RefSeq" id="WP_115610476.1">
    <property type="nucleotide sequence ID" value="NZ_JBHLZC010000001.1"/>
</dbReference>